<keyword evidence="4" id="KW-0479">Metal-binding</keyword>
<evidence type="ECO:0000256" key="3">
    <source>
        <dbReference type="ARBA" id="ARBA00022692"/>
    </source>
</evidence>
<evidence type="ECO:0000313" key="12">
    <source>
        <dbReference type="Proteomes" id="UP000789390"/>
    </source>
</evidence>
<dbReference type="InterPro" id="IPR006544">
    <property type="entry name" value="P-type_TPase_V"/>
</dbReference>
<dbReference type="PANTHER" id="PTHR45630:SF8">
    <property type="entry name" value="CATION-TRANSPORTING ATPASE"/>
    <property type="match status" value="1"/>
</dbReference>
<dbReference type="GO" id="GO:0015203">
    <property type="term" value="F:polyamine transmembrane transporter activity"/>
    <property type="evidence" value="ECO:0007669"/>
    <property type="project" value="TreeGrafter"/>
</dbReference>
<evidence type="ECO:0000256" key="2">
    <source>
        <dbReference type="ARBA" id="ARBA00022553"/>
    </source>
</evidence>
<evidence type="ECO:0000256" key="9">
    <source>
        <dbReference type="ARBA" id="ARBA00022989"/>
    </source>
</evidence>
<dbReference type="SUPFAM" id="SSF81660">
    <property type="entry name" value="Metal cation-transporting ATPase, ATP-binding domain N"/>
    <property type="match status" value="1"/>
</dbReference>
<protein>
    <submittedName>
        <fullName evidence="11">Uncharacterized protein</fullName>
    </submittedName>
</protein>
<evidence type="ECO:0000256" key="5">
    <source>
        <dbReference type="ARBA" id="ARBA00022741"/>
    </source>
</evidence>
<sequence length="256" mass="28507">MAASFRNLPGNNQTDYSTFIRYFYVVTYVVPPILPVALTAKLQPFHNVVLAKKIFCLNAKHISLGGGVDIACFDKTGTLTEMDIDLAGAIPIQRAEFQKPVLQLSKLPDTHQILKVTTTCHTLIKVSDQLNGYSFDRKMFDTAKWKFANGTAGVHSDYGLIGQRKGNECYNVFMKRAPEFIAKPCDPSTVPSNYCEVHLLKLYTTQGYRVIALAAKTMNPQITWGMSHEVEFKLELTGLSVMRNQSKGRRFGGSAS</sequence>
<evidence type="ECO:0000256" key="1">
    <source>
        <dbReference type="ARBA" id="ARBA00004141"/>
    </source>
</evidence>
<dbReference type="OrthoDB" id="48943at2759"/>
<dbReference type="Gene3D" id="3.40.50.1000">
    <property type="entry name" value="HAD superfamily/HAD-like"/>
    <property type="match status" value="1"/>
</dbReference>
<dbReference type="GO" id="GO:0016020">
    <property type="term" value="C:membrane"/>
    <property type="evidence" value="ECO:0007669"/>
    <property type="project" value="UniProtKB-SubCell"/>
</dbReference>
<evidence type="ECO:0000256" key="10">
    <source>
        <dbReference type="ARBA" id="ARBA00023136"/>
    </source>
</evidence>
<evidence type="ECO:0000313" key="11">
    <source>
        <dbReference type="EMBL" id="CAH0112166.1"/>
    </source>
</evidence>
<evidence type="ECO:0000256" key="8">
    <source>
        <dbReference type="ARBA" id="ARBA00022967"/>
    </source>
</evidence>
<evidence type="ECO:0000256" key="7">
    <source>
        <dbReference type="ARBA" id="ARBA00022842"/>
    </source>
</evidence>
<dbReference type="Gene3D" id="1.20.1110.10">
    <property type="entry name" value="Calcium-transporting ATPase, transmembrane domain"/>
    <property type="match status" value="1"/>
</dbReference>
<proteinExistence type="predicted"/>
<dbReference type="GO" id="GO:0005524">
    <property type="term" value="F:ATP binding"/>
    <property type="evidence" value="ECO:0007669"/>
    <property type="project" value="UniProtKB-KW"/>
</dbReference>
<keyword evidence="12" id="KW-1185">Reference proteome</keyword>
<dbReference type="Proteomes" id="UP000789390">
    <property type="component" value="Unassembled WGS sequence"/>
</dbReference>
<evidence type="ECO:0000256" key="6">
    <source>
        <dbReference type="ARBA" id="ARBA00022840"/>
    </source>
</evidence>
<dbReference type="GO" id="GO:0006874">
    <property type="term" value="P:intracellular calcium ion homeostasis"/>
    <property type="evidence" value="ECO:0007669"/>
    <property type="project" value="TreeGrafter"/>
</dbReference>
<dbReference type="EMBL" id="CAKKLH010000323">
    <property type="protein sequence ID" value="CAH0112166.1"/>
    <property type="molecule type" value="Genomic_DNA"/>
</dbReference>
<gene>
    <name evidence="11" type="ORF">DGAL_LOCUS15878</name>
</gene>
<keyword evidence="10" id="KW-0472">Membrane</keyword>
<evidence type="ECO:0000256" key="4">
    <source>
        <dbReference type="ARBA" id="ARBA00022723"/>
    </source>
</evidence>
<dbReference type="PROSITE" id="PS00154">
    <property type="entry name" value="ATPASE_E1_E2"/>
    <property type="match status" value="1"/>
</dbReference>
<keyword evidence="3" id="KW-0812">Transmembrane</keyword>
<keyword evidence="9" id="KW-1133">Transmembrane helix</keyword>
<dbReference type="InterPro" id="IPR018303">
    <property type="entry name" value="ATPase_P-typ_P_site"/>
</dbReference>
<dbReference type="GO" id="GO:0140358">
    <property type="term" value="F:P-type transmembrane transporter activity"/>
    <property type="evidence" value="ECO:0007669"/>
    <property type="project" value="InterPro"/>
</dbReference>
<reference evidence="11" key="1">
    <citation type="submission" date="2021-11" db="EMBL/GenBank/DDBJ databases">
        <authorList>
            <person name="Schell T."/>
        </authorList>
    </citation>
    <scope>NUCLEOTIDE SEQUENCE</scope>
    <source>
        <strain evidence="11">M5</strain>
    </source>
</reference>
<keyword evidence="5" id="KW-0547">Nucleotide-binding</keyword>
<dbReference type="InterPro" id="IPR023214">
    <property type="entry name" value="HAD_sf"/>
</dbReference>
<comment type="subcellular location">
    <subcellularLocation>
        <location evidence="1">Membrane</location>
        <topology evidence="1">Multi-pass membrane protein</topology>
    </subcellularLocation>
</comment>
<dbReference type="Gene3D" id="3.40.1110.10">
    <property type="entry name" value="Calcium-transporting ATPase, cytoplasmic domain N"/>
    <property type="match status" value="1"/>
</dbReference>
<dbReference type="InterPro" id="IPR023299">
    <property type="entry name" value="ATPase_P-typ_cyto_dom_N"/>
</dbReference>
<dbReference type="GO" id="GO:0019829">
    <property type="term" value="F:ATPase-coupled monoatomic cation transmembrane transporter activity"/>
    <property type="evidence" value="ECO:0007669"/>
    <property type="project" value="TreeGrafter"/>
</dbReference>
<organism evidence="11 12">
    <name type="scientific">Daphnia galeata</name>
    <dbReference type="NCBI Taxonomy" id="27404"/>
    <lineage>
        <taxon>Eukaryota</taxon>
        <taxon>Metazoa</taxon>
        <taxon>Ecdysozoa</taxon>
        <taxon>Arthropoda</taxon>
        <taxon>Crustacea</taxon>
        <taxon>Branchiopoda</taxon>
        <taxon>Diplostraca</taxon>
        <taxon>Cladocera</taxon>
        <taxon>Anomopoda</taxon>
        <taxon>Daphniidae</taxon>
        <taxon>Daphnia</taxon>
    </lineage>
</organism>
<keyword evidence="2" id="KW-0597">Phosphoprotein</keyword>
<dbReference type="GO" id="GO:0046872">
    <property type="term" value="F:metal ion binding"/>
    <property type="evidence" value="ECO:0007669"/>
    <property type="project" value="UniProtKB-KW"/>
</dbReference>
<keyword evidence="6" id="KW-0067">ATP-binding</keyword>
<comment type="caution">
    <text evidence="11">The sequence shown here is derived from an EMBL/GenBank/DDBJ whole genome shotgun (WGS) entry which is preliminary data.</text>
</comment>
<keyword evidence="8" id="KW-1278">Translocase</keyword>
<accession>A0A8J2WP70</accession>
<keyword evidence="7" id="KW-0460">Magnesium</keyword>
<dbReference type="AlphaFoldDB" id="A0A8J2WP70"/>
<dbReference type="PANTHER" id="PTHR45630">
    <property type="entry name" value="CATION-TRANSPORTING ATPASE-RELATED"/>
    <property type="match status" value="1"/>
</dbReference>
<name>A0A8J2WP70_9CRUS</name>